<proteinExistence type="predicted"/>
<sequence length="210" mass="23083">MLSLKLSGLLALVSGQRVQTLAAISVENIKYSKDIIRIFVPARLKSSDQGLPVFYMTPIDGGRRNAIKDYASGVAAKRNRNCMSLPESEGVSPPHPSPIHFSTDSTLNPPSWLYIRTTTRILYDAFRFRKAHTIAITLRGYAARVRKEKPPGRRVVFEGKDGRAVDARGFLGGGGEKAEMRYVPAPDNNSIQPLSESVRIRVANGGDEKS</sequence>
<dbReference type="EMBL" id="LNIX01000006">
    <property type="protein sequence ID" value="OXA52756.1"/>
    <property type="molecule type" value="Genomic_DNA"/>
</dbReference>
<evidence type="ECO:0000313" key="4">
    <source>
        <dbReference type="Proteomes" id="UP000198287"/>
    </source>
</evidence>
<evidence type="ECO:0000256" key="1">
    <source>
        <dbReference type="SAM" id="MobiDB-lite"/>
    </source>
</evidence>
<dbReference type="AlphaFoldDB" id="A0A226E7X2"/>
<evidence type="ECO:0000256" key="2">
    <source>
        <dbReference type="SAM" id="SignalP"/>
    </source>
</evidence>
<reference evidence="3 4" key="1">
    <citation type="submission" date="2015-12" db="EMBL/GenBank/DDBJ databases">
        <title>The genome of Folsomia candida.</title>
        <authorList>
            <person name="Faddeeva A."/>
            <person name="Derks M.F."/>
            <person name="Anvar Y."/>
            <person name="Smit S."/>
            <person name="Van Straalen N."/>
            <person name="Roelofs D."/>
        </authorList>
    </citation>
    <scope>NUCLEOTIDE SEQUENCE [LARGE SCALE GENOMIC DNA]</scope>
    <source>
        <strain evidence="3 4">VU population</strain>
        <tissue evidence="3">Whole body</tissue>
    </source>
</reference>
<feature type="region of interest" description="Disordered" evidence="1">
    <location>
        <begin position="185"/>
        <end position="210"/>
    </location>
</feature>
<keyword evidence="4" id="KW-1185">Reference proteome</keyword>
<keyword evidence="2" id="KW-0732">Signal</keyword>
<gene>
    <name evidence="3" type="ORF">Fcan01_12416</name>
</gene>
<comment type="caution">
    <text evidence="3">The sequence shown here is derived from an EMBL/GenBank/DDBJ whole genome shotgun (WGS) entry which is preliminary data.</text>
</comment>
<name>A0A226E7X2_FOLCA</name>
<accession>A0A226E7X2</accession>
<feature type="chain" id="PRO_5013030968" evidence="2">
    <location>
        <begin position="16"/>
        <end position="210"/>
    </location>
</feature>
<dbReference type="Proteomes" id="UP000198287">
    <property type="component" value="Unassembled WGS sequence"/>
</dbReference>
<protein>
    <submittedName>
        <fullName evidence="3">Uncharacterized protein</fullName>
    </submittedName>
</protein>
<evidence type="ECO:0000313" key="3">
    <source>
        <dbReference type="EMBL" id="OXA52756.1"/>
    </source>
</evidence>
<organism evidence="3 4">
    <name type="scientific">Folsomia candida</name>
    <name type="common">Springtail</name>
    <dbReference type="NCBI Taxonomy" id="158441"/>
    <lineage>
        <taxon>Eukaryota</taxon>
        <taxon>Metazoa</taxon>
        <taxon>Ecdysozoa</taxon>
        <taxon>Arthropoda</taxon>
        <taxon>Hexapoda</taxon>
        <taxon>Collembola</taxon>
        <taxon>Entomobryomorpha</taxon>
        <taxon>Isotomoidea</taxon>
        <taxon>Isotomidae</taxon>
        <taxon>Proisotominae</taxon>
        <taxon>Folsomia</taxon>
    </lineage>
</organism>
<feature type="signal peptide" evidence="2">
    <location>
        <begin position="1"/>
        <end position="15"/>
    </location>
</feature>